<sequence>MEYVTDNDNEAAKQAEEELAVMVCHLAIYRNVLSSYLRGRDVPVSPGSLPSAREIAQRLTELSDTIDRVVENSNAASI</sequence>
<accession>A0A517QYB3</accession>
<dbReference type="EMBL" id="CP036268">
    <property type="protein sequence ID" value="QDT36637.1"/>
    <property type="molecule type" value="Genomic_DNA"/>
</dbReference>
<protein>
    <submittedName>
        <fullName evidence="1">Uncharacterized protein</fullName>
    </submittedName>
</protein>
<reference evidence="1 2" key="1">
    <citation type="submission" date="2019-02" db="EMBL/GenBank/DDBJ databases">
        <title>Deep-cultivation of Planctomycetes and their phenomic and genomic characterization uncovers novel biology.</title>
        <authorList>
            <person name="Wiegand S."/>
            <person name="Jogler M."/>
            <person name="Boedeker C."/>
            <person name="Pinto D."/>
            <person name="Vollmers J."/>
            <person name="Rivas-Marin E."/>
            <person name="Kohn T."/>
            <person name="Peeters S.H."/>
            <person name="Heuer A."/>
            <person name="Rast P."/>
            <person name="Oberbeckmann S."/>
            <person name="Bunk B."/>
            <person name="Jeske O."/>
            <person name="Meyerdierks A."/>
            <person name="Storesund J.E."/>
            <person name="Kallscheuer N."/>
            <person name="Luecker S."/>
            <person name="Lage O.M."/>
            <person name="Pohl T."/>
            <person name="Merkel B.J."/>
            <person name="Hornburger P."/>
            <person name="Mueller R.-W."/>
            <person name="Bruemmer F."/>
            <person name="Labrenz M."/>
            <person name="Spormann A.M."/>
            <person name="Op den Camp H."/>
            <person name="Overmann J."/>
            <person name="Amann R."/>
            <person name="Jetten M.S.M."/>
            <person name="Mascher T."/>
            <person name="Medema M.H."/>
            <person name="Devos D.P."/>
            <person name="Kaster A.-K."/>
            <person name="Ovreas L."/>
            <person name="Rohde M."/>
            <person name="Galperin M.Y."/>
            <person name="Jogler C."/>
        </authorList>
    </citation>
    <scope>NUCLEOTIDE SEQUENCE [LARGE SCALE GENOMIC DNA]</scope>
    <source>
        <strain evidence="1 2">Pan189</strain>
    </source>
</reference>
<name>A0A517QYB3_9PLAN</name>
<dbReference type="AlphaFoldDB" id="A0A517QYB3"/>
<keyword evidence="2" id="KW-1185">Reference proteome</keyword>
<proteinExistence type="predicted"/>
<evidence type="ECO:0000313" key="2">
    <source>
        <dbReference type="Proteomes" id="UP000317318"/>
    </source>
</evidence>
<dbReference type="RefSeq" id="WP_145362825.1">
    <property type="nucleotide sequence ID" value="NZ_CP036268.1"/>
</dbReference>
<organism evidence="1 2">
    <name type="scientific">Stratiformator vulcanicus</name>
    <dbReference type="NCBI Taxonomy" id="2527980"/>
    <lineage>
        <taxon>Bacteria</taxon>
        <taxon>Pseudomonadati</taxon>
        <taxon>Planctomycetota</taxon>
        <taxon>Planctomycetia</taxon>
        <taxon>Planctomycetales</taxon>
        <taxon>Planctomycetaceae</taxon>
        <taxon>Stratiformator</taxon>
    </lineage>
</organism>
<evidence type="ECO:0000313" key="1">
    <source>
        <dbReference type="EMBL" id="QDT36637.1"/>
    </source>
</evidence>
<dbReference type="Proteomes" id="UP000317318">
    <property type="component" value="Chromosome"/>
</dbReference>
<dbReference type="KEGG" id="svp:Pan189_09980"/>
<gene>
    <name evidence="1" type="ORF">Pan189_09980</name>
</gene>